<gene>
    <name evidence="2" type="ORF">GALL_331060</name>
</gene>
<dbReference type="PIRSF" id="PIRSF006402">
    <property type="entry name" value="UCP006402_thioredoxin"/>
    <property type="match status" value="1"/>
</dbReference>
<proteinExistence type="predicted"/>
<accession>A0A1J5QZA8</accession>
<dbReference type="Pfam" id="PF03190">
    <property type="entry name" value="Thioredox_DsbH"/>
    <property type="match status" value="1"/>
</dbReference>
<sequence length="677" mass="76154">MPNRLAQETSPYLLQHADNPVDWHPWGEHALTLARELDKPILLSIGYSACHWCHVMAHESFEDQATADVMNALFINIKVDREERPDLDQIYQHAHAILSRRSGGWPLTMFLTPDQVPFFGGTYFPPTPRHNLPGFADVLRQISGAWHDRRAEIETQNASVLGVMEKTLRQGAPGEPDAAIIAAAASRLADMFDQVHGGFGGAPKFPNPADLALLLRGDQDARHMALFTLSKMADGGIYDHVGGGFCRYSVDDHWEIPHFEKMLYDNGQLLGLYSDAWLITGQTQYREVLEQTTDWLVREMRSDHGAFYSSLDADSEGEEGRFYVWQREQVKQRLNAQEYDLLRFRFGLDDGPNFEHDWHLHVTYDLDTAAQKLGLSPSAAADVWQHARLKLLQARAARVRPGRDDKLLTSWNALTINGLARAGRALGRPEWLFAAQQAADFIRGHLWRDGQLLATARDGQAHLNAYLDDHAFLLQALLELLQSEFRKCDLDFALALADALLERFEDKAHGGFYFTSHDHEQLIQRPRSAHDNATPSGNGIAALALQRLGHVLGNARYLQAAENTLRAFADTMRRNPASCPSLVMALEEYLTPPATVILRGPQLQVDDWKTRLDRQWLPATLVIALPETGPDLPPTFARPLSGHVNAWVCRGVECLPAIDQWELLLEKLLGKQNETRL</sequence>
<dbReference type="CDD" id="cd02955">
    <property type="entry name" value="SSP411"/>
    <property type="match status" value="1"/>
</dbReference>
<dbReference type="Gene3D" id="1.50.10.10">
    <property type="match status" value="1"/>
</dbReference>
<dbReference type="InterPro" id="IPR036249">
    <property type="entry name" value="Thioredoxin-like_sf"/>
</dbReference>
<dbReference type="SUPFAM" id="SSF48208">
    <property type="entry name" value="Six-hairpin glycosidases"/>
    <property type="match status" value="1"/>
</dbReference>
<dbReference type="AlphaFoldDB" id="A0A1J5QZA8"/>
<reference evidence="2" key="1">
    <citation type="submission" date="2016-10" db="EMBL/GenBank/DDBJ databases">
        <title>Sequence of Gallionella enrichment culture.</title>
        <authorList>
            <person name="Poehlein A."/>
            <person name="Muehling M."/>
            <person name="Daniel R."/>
        </authorList>
    </citation>
    <scope>NUCLEOTIDE SEQUENCE</scope>
</reference>
<dbReference type="PANTHER" id="PTHR42899">
    <property type="entry name" value="SPERMATOGENESIS-ASSOCIATED PROTEIN 20"/>
    <property type="match status" value="1"/>
</dbReference>
<feature type="domain" description="Spermatogenesis-associated protein 20-like TRX" evidence="1">
    <location>
        <begin position="2"/>
        <end position="162"/>
    </location>
</feature>
<evidence type="ECO:0000313" key="2">
    <source>
        <dbReference type="EMBL" id="OIQ85060.1"/>
    </source>
</evidence>
<comment type="caution">
    <text evidence="2">The sequence shown here is derived from an EMBL/GenBank/DDBJ whole genome shotgun (WGS) entry which is preliminary data.</text>
</comment>
<dbReference type="Gene3D" id="3.40.30.10">
    <property type="entry name" value="Glutaredoxin"/>
    <property type="match status" value="1"/>
</dbReference>
<name>A0A1J5QZA8_9ZZZZ</name>
<dbReference type="SUPFAM" id="SSF52833">
    <property type="entry name" value="Thioredoxin-like"/>
    <property type="match status" value="1"/>
</dbReference>
<dbReference type="InterPro" id="IPR024705">
    <property type="entry name" value="Ssp411"/>
</dbReference>
<dbReference type="InterPro" id="IPR004879">
    <property type="entry name" value="Ssp411-like_TRX"/>
</dbReference>
<organism evidence="2">
    <name type="scientific">mine drainage metagenome</name>
    <dbReference type="NCBI Taxonomy" id="410659"/>
    <lineage>
        <taxon>unclassified sequences</taxon>
        <taxon>metagenomes</taxon>
        <taxon>ecological metagenomes</taxon>
    </lineage>
</organism>
<dbReference type="PANTHER" id="PTHR42899:SF1">
    <property type="entry name" value="SPERMATOGENESIS-ASSOCIATED PROTEIN 20"/>
    <property type="match status" value="1"/>
</dbReference>
<dbReference type="GO" id="GO:0005975">
    <property type="term" value="P:carbohydrate metabolic process"/>
    <property type="evidence" value="ECO:0007669"/>
    <property type="project" value="InterPro"/>
</dbReference>
<dbReference type="EMBL" id="MLJW01000571">
    <property type="protein sequence ID" value="OIQ85060.1"/>
    <property type="molecule type" value="Genomic_DNA"/>
</dbReference>
<evidence type="ECO:0000259" key="1">
    <source>
        <dbReference type="Pfam" id="PF03190"/>
    </source>
</evidence>
<dbReference type="InterPro" id="IPR012341">
    <property type="entry name" value="6hp_glycosidase-like_sf"/>
</dbReference>
<dbReference type="InterPro" id="IPR008928">
    <property type="entry name" value="6-hairpin_glycosidase_sf"/>
</dbReference>
<protein>
    <recommendedName>
        <fullName evidence="1">Spermatogenesis-associated protein 20-like TRX domain-containing protein</fullName>
    </recommendedName>
</protein>